<sequence>MKLTLGTADKAARLQAPPFVLAGKPDMAEYLPAETALLPHQAEACAGFAEREGLQQRLDALQRVNRL</sequence>
<accession>A0A139SWI2</accession>
<organism evidence="1 2">
    <name type="scientific">Ventosimonas gracilis</name>
    <dbReference type="NCBI Taxonomy" id="1680762"/>
    <lineage>
        <taxon>Bacteria</taxon>
        <taxon>Pseudomonadati</taxon>
        <taxon>Pseudomonadota</taxon>
        <taxon>Gammaproteobacteria</taxon>
        <taxon>Pseudomonadales</taxon>
        <taxon>Ventosimonadaceae</taxon>
        <taxon>Ventosimonas</taxon>
    </lineage>
</organism>
<protein>
    <submittedName>
        <fullName evidence="1">Uncharacterized protein</fullName>
    </submittedName>
</protein>
<dbReference type="RefSeq" id="WP_068387879.1">
    <property type="nucleotide sequence ID" value="NZ_LSZO01000058.1"/>
</dbReference>
<evidence type="ECO:0000313" key="1">
    <source>
        <dbReference type="EMBL" id="KXU38967.1"/>
    </source>
</evidence>
<dbReference type="AlphaFoldDB" id="A0A139SWI2"/>
<name>A0A139SWI2_9GAMM</name>
<comment type="caution">
    <text evidence="1">The sequence shown here is derived from an EMBL/GenBank/DDBJ whole genome shotgun (WGS) entry which is preliminary data.</text>
</comment>
<gene>
    <name evidence="1" type="ORF">AXE65_11020</name>
</gene>
<evidence type="ECO:0000313" key="2">
    <source>
        <dbReference type="Proteomes" id="UP000072660"/>
    </source>
</evidence>
<proteinExistence type="predicted"/>
<reference evidence="1 2" key="1">
    <citation type="submission" date="2016-02" db="EMBL/GenBank/DDBJ databases">
        <authorList>
            <person name="Wen L."/>
            <person name="He K."/>
            <person name="Yang H."/>
        </authorList>
    </citation>
    <scope>NUCLEOTIDE SEQUENCE [LARGE SCALE GENOMIC DNA]</scope>
    <source>
        <strain evidence="1 2">CV58</strain>
    </source>
</reference>
<dbReference type="Proteomes" id="UP000072660">
    <property type="component" value="Unassembled WGS sequence"/>
</dbReference>
<dbReference type="EMBL" id="LSZO01000058">
    <property type="protein sequence ID" value="KXU38967.1"/>
    <property type="molecule type" value="Genomic_DNA"/>
</dbReference>
<keyword evidence="2" id="KW-1185">Reference proteome</keyword>